<dbReference type="AlphaFoldDB" id="A0A164XJK0"/>
<organism evidence="2 3">
    <name type="scientific">Daphnia magna</name>
    <dbReference type="NCBI Taxonomy" id="35525"/>
    <lineage>
        <taxon>Eukaryota</taxon>
        <taxon>Metazoa</taxon>
        <taxon>Ecdysozoa</taxon>
        <taxon>Arthropoda</taxon>
        <taxon>Crustacea</taxon>
        <taxon>Branchiopoda</taxon>
        <taxon>Diplostraca</taxon>
        <taxon>Cladocera</taxon>
        <taxon>Anomopoda</taxon>
        <taxon>Daphniidae</taxon>
        <taxon>Daphnia</taxon>
    </lineage>
</organism>
<evidence type="ECO:0000313" key="3">
    <source>
        <dbReference type="Proteomes" id="UP000076858"/>
    </source>
</evidence>
<proteinExistence type="predicted"/>
<accession>A0A164XJK0</accession>
<evidence type="ECO:0000313" key="2">
    <source>
        <dbReference type="EMBL" id="KZS14308.1"/>
    </source>
</evidence>
<protein>
    <submittedName>
        <fullName evidence="2">Uncharacterized protein</fullName>
    </submittedName>
</protein>
<keyword evidence="3" id="KW-1185">Reference proteome</keyword>
<feature type="compositionally biased region" description="Basic and acidic residues" evidence="1">
    <location>
        <begin position="20"/>
        <end position="29"/>
    </location>
</feature>
<sequence>MSTSAHTHSQNTHIKFQYQPKERSKDAGNFKKQNKNKNKKLKPFSGRCFWHESHEATGDPSDCIVVHRFLTPPLTTSPKVGYIPPQRVLTLLLFWMNPTPHVDFTLEHLEWDAVYLGIS</sequence>
<evidence type="ECO:0000256" key="1">
    <source>
        <dbReference type="SAM" id="MobiDB-lite"/>
    </source>
</evidence>
<gene>
    <name evidence="2" type="ORF">APZ42_020370</name>
</gene>
<dbReference type="Proteomes" id="UP000076858">
    <property type="component" value="Unassembled WGS sequence"/>
</dbReference>
<reference evidence="2 3" key="1">
    <citation type="submission" date="2016-03" db="EMBL/GenBank/DDBJ databases">
        <title>EvidentialGene: Evidence-directed Construction of Genes on Genomes.</title>
        <authorList>
            <person name="Gilbert D.G."/>
            <person name="Choi J.-H."/>
            <person name="Mockaitis K."/>
            <person name="Colbourne J."/>
            <person name="Pfrender M."/>
        </authorList>
    </citation>
    <scope>NUCLEOTIDE SEQUENCE [LARGE SCALE GENOMIC DNA]</scope>
    <source>
        <strain evidence="2 3">Xinb3</strain>
        <tissue evidence="2">Complete organism</tissue>
    </source>
</reference>
<feature type="compositionally biased region" description="Polar residues" evidence="1">
    <location>
        <begin position="1"/>
        <end position="14"/>
    </location>
</feature>
<feature type="compositionally biased region" description="Basic residues" evidence="1">
    <location>
        <begin position="32"/>
        <end position="42"/>
    </location>
</feature>
<name>A0A164XJK0_9CRUS</name>
<dbReference type="EMBL" id="LRGB01000982">
    <property type="protein sequence ID" value="KZS14308.1"/>
    <property type="molecule type" value="Genomic_DNA"/>
</dbReference>
<feature type="region of interest" description="Disordered" evidence="1">
    <location>
        <begin position="1"/>
        <end position="42"/>
    </location>
</feature>
<comment type="caution">
    <text evidence="2">The sequence shown here is derived from an EMBL/GenBank/DDBJ whole genome shotgun (WGS) entry which is preliminary data.</text>
</comment>